<gene>
    <name evidence="3" type="ORF">FZEAL_9795</name>
</gene>
<dbReference type="EMBL" id="JABEYC010000959">
    <property type="protein sequence ID" value="KAF4971635.1"/>
    <property type="molecule type" value="Genomic_DNA"/>
</dbReference>
<organism evidence="3 4">
    <name type="scientific">Fusarium zealandicum</name>
    <dbReference type="NCBI Taxonomy" id="1053134"/>
    <lineage>
        <taxon>Eukaryota</taxon>
        <taxon>Fungi</taxon>
        <taxon>Dikarya</taxon>
        <taxon>Ascomycota</taxon>
        <taxon>Pezizomycotina</taxon>
        <taxon>Sordariomycetes</taxon>
        <taxon>Hypocreomycetidae</taxon>
        <taxon>Hypocreales</taxon>
        <taxon>Nectriaceae</taxon>
        <taxon>Fusarium</taxon>
        <taxon>Fusarium staphyleae species complex</taxon>
    </lineage>
</organism>
<accession>A0A8H4U8Q3</accession>
<dbReference type="SUPFAM" id="SSF51905">
    <property type="entry name" value="FAD/NAD(P)-binding domain"/>
    <property type="match status" value="1"/>
</dbReference>
<evidence type="ECO:0000313" key="4">
    <source>
        <dbReference type="Proteomes" id="UP000635477"/>
    </source>
</evidence>
<name>A0A8H4U8Q3_9HYPO</name>
<dbReference type="GO" id="GO:0005737">
    <property type="term" value="C:cytoplasm"/>
    <property type="evidence" value="ECO:0007669"/>
    <property type="project" value="TreeGrafter"/>
</dbReference>
<protein>
    <recommendedName>
        <fullName evidence="2">FAD dependent oxidoreductase domain-containing protein</fullName>
    </recommendedName>
</protein>
<reference evidence="3" key="1">
    <citation type="journal article" date="2020" name="BMC Genomics">
        <title>Correction to: Identification and distribution of gene clusters required for synthesis of sphingolipid metabolism inhibitors in diverse species of the filamentous fungus Fusarium.</title>
        <authorList>
            <person name="Kim H.S."/>
            <person name="Lohmar J.M."/>
            <person name="Busman M."/>
            <person name="Brown D.W."/>
            <person name="Naumann T.A."/>
            <person name="Divon H.H."/>
            <person name="Lysoe E."/>
            <person name="Uhlig S."/>
            <person name="Proctor R.H."/>
        </authorList>
    </citation>
    <scope>NUCLEOTIDE SEQUENCE</scope>
    <source>
        <strain evidence="3">NRRL 22465</strain>
    </source>
</reference>
<dbReference type="AlphaFoldDB" id="A0A8H4U8Q3"/>
<dbReference type="Gene3D" id="3.30.9.10">
    <property type="entry name" value="D-Amino Acid Oxidase, subunit A, domain 2"/>
    <property type="match status" value="1"/>
</dbReference>
<dbReference type="Gene3D" id="3.50.50.60">
    <property type="entry name" value="FAD/NAD(P)-binding domain"/>
    <property type="match status" value="1"/>
</dbReference>
<evidence type="ECO:0000259" key="2">
    <source>
        <dbReference type="Pfam" id="PF01266"/>
    </source>
</evidence>
<evidence type="ECO:0000256" key="1">
    <source>
        <dbReference type="SAM" id="MobiDB-lite"/>
    </source>
</evidence>
<proteinExistence type="predicted"/>
<dbReference type="Pfam" id="PF01266">
    <property type="entry name" value="DAO"/>
    <property type="match status" value="1"/>
</dbReference>
<dbReference type="OrthoDB" id="429143at2759"/>
<dbReference type="InterPro" id="IPR006076">
    <property type="entry name" value="FAD-dep_OxRdtase"/>
</dbReference>
<dbReference type="Proteomes" id="UP000635477">
    <property type="component" value="Unassembled WGS sequence"/>
</dbReference>
<dbReference type="PANTHER" id="PTHR13847:SF279">
    <property type="entry name" value="FAD DEPENDENT OXIDOREDUCTASE DOMAIN-CONTAINING PROTEIN-RELATED"/>
    <property type="match status" value="1"/>
</dbReference>
<dbReference type="PANTHER" id="PTHR13847">
    <property type="entry name" value="SARCOSINE DEHYDROGENASE-RELATED"/>
    <property type="match status" value="1"/>
</dbReference>
<sequence length="463" mass="51210">MSSKLFPPPNGMPSFWRSSPGSLDNHRSTDSLPSRCDILIIGAGFSGAALVTHLLSQEESRNKSIVVLEARQLCSGATGRNGGHLKPDVYNLCSGISEKHGVEAAAEIADFELANVEAVKNYVVKTGADCDFIMTQAVDVQLSESHNTSLKARYDKFVDAGAKAPQTAFYIHGKDAEAPHFQISGVNGAKGAFKYTAGHVWPYKLIHHMFTSALSHDNVNLQTNTPVTAISSSPDDHGDWKISTKRGTIKATQVVMATNAYTAALLPEYQDKIIPYRTVCSRITTPDPQRAPLLTNTYALRFDESNFDYLIPRTDGSIVVGGAREAYLQHLEEWYGNVDDTKMIERARHYFDGYMQKHFRGWEDSGAYTDQIWTGIMGYSADRLPRLGRIPGRPNMFIMGGFTGHGMPQIFLGAQGISRMILQDIPFSESGIPRLFEESVSRLKSKENFVLDLHTNLPIESRL</sequence>
<reference evidence="3" key="2">
    <citation type="submission" date="2020-05" db="EMBL/GenBank/DDBJ databases">
        <authorList>
            <person name="Kim H.-S."/>
            <person name="Proctor R.H."/>
            <person name="Brown D.W."/>
        </authorList>
    </citation>
    <scope>NUCLEOTIDE SEQUENCE</scope>
    <source>
        <strain evidence="3">NRRL 22465</strain>
    </source>
</reference>
<evidence type="ECO:0000313" key="3">
    <source>
        <dbReference type="EMBL" id="KAF4971635.1"/>
    </source>
</evidence>
<feature type="domain" description="FAD dependent oxidoreductase" evidence="2">
    <location>
        <begin position="37"/>
        <end position="415"/>
    </location>
</feature>
<dbReference type="InterPro" id="IPR036188">
    <property type="entry name" value="FAD/NAD-bd_sf"/>
</dbReference>
<feature type="compositionally biased region" description="Pro residues" evidence="1">
    <location>
        <begin position="1"/>
        <end position="11"/>
    </location>
</feature>
<feature type="region of interest" description="Disordered" evidence="1">
    <location>
        <begin position="1"/>
        <end position="28"/>
    </location>
</feature>
<comment type="caution">
    <text evidence="3">The sequence shown here is derived from an EMBL/GenBank/DDBJ whole genome shotgun (WGS) entry which is preliminary data.</text>
</comment>
<keyword evidence="4" id="KW-1185">Reference proteome</keyword>